<dbReference type="RefSeq" id="WP_221764226.1">
    <property type="nucleotide sequence ID" value="NZ_AP024110.1"/>
</dbReference>
<dbReference type="SUPFAM" id="SSF48452">
    <property type="entry name" value="TPR-like"/>
    <property type="match status" value="1"/>
</dbReference>
<keyword evidence="2" id="KW-1185">Reference proteome</keyword>
<dbReference type="Gene3D" id="2.40.10.10">
    <property type="entry name" value="Trypsin-like serine proteases"/>
    <property type="match status" value="2"/>
</dbReference>
<dbReference type="Pfam" id="PF13365">
    <property type="entry name" value="Trypsin_2"/>
    <property type="match status" value="1"/>
</dbReference>
<dbReference type="Proteomes" id="UP000826722">
    <property type="component" value="Chromosome"/>
</dbReference>
<dbReference type="AlphaFoldDB" id="A0A8E4BU48"/>
<dbReference type="PANTHER" id="PTHR43019:SF23">
    <property type="entry name" value="PROTEASE DO-LIKE 5, CHLOROPLASTIC"/>
    <property type="match status" value="1"/>
</dbReference>
<organism evidence="1 2">
    <name type="scientific">Methyloradius palustris</name>
    <dbReference type="NCBI Taxonomy" id="2778876"/>
    <lineage>
        <taxon>Bacteria</taxon>
        <taxon>Pseudomonadati</taxon>
        <taxon>Pseudomonadota</taxon>
        <taxon>Betaproteobacteria</taxon>
        <taxon>Nitrosomonadales</taxon>
        <taxon>Methylophilaceae</taxon>
        <taxon>Methyloradius</taxon>
    </lineage>
</organism>
<proteinExistence type="predicted"/>
<dbReference type="InterPro" id="IPR009003">
    <property type="entry name" value="Peptidase_S1_PA"/>
</dbReference>
<dbReference type="PANTHER" id="PTHR43019">
    <property type="entry name" value="SERINE ENDOPROTEASE DEGS"/>
    <property type="match status" value="1"/>
</dbReference>
<dbReference type="EMBL" id="AP024110">
    <property type="protein sequence ID" value="BCM26212.1"/>
    <property type="molecule type" value="Genomic_DNA"/>
</dbReference>
<evidence type="ECO:0000313" key="1">
    <source>
        <dbReference type="EMBL" id="BCM26212.1"/>
    </source>
</evidence>
<evidence type="ECO:0008006" key="3">
    <source>
        <dbReference type="Google" id="ProtNLM"/>
    </source>
</evidence>
<dbReference type="Gene3D" id="1.25.40.10">
    <property type="entry name" value="Tetratricopeptide repeat domain"/>
    <property type="match status" value="1"/>
</dbReference>
<sequence length="332" mass="36175">MRQTILPIIFASISINAYAEPTLDQIYTLKGSIVKINTATKSGARGVGSGVVVAEDYVATNCHVLTNAVGVNVTAHGDTFNPVAVKEDWRHDVCLLKVDYLGMKPVVLADSESPQYEQSIFSIGFQGGAPKPQTTFGNVKALYPLDDGMVIRTSDSFMLGASGSPIFDDEGKLYGLNTFKSPGHDAYYFGVPVKWIKALLNAPDLKELGQSGTPFWDSPEGQQPFFMRIVLPVQNKDWVSLKSIAQDWQSKEPTAIEASYYLALAEENLGETKAAQQLYGQVLKANPRHTASMLALAKLAKTEGNVQELQRLTMLLKDLNSDAVEELGANLQ</sequence>
<reference evidence="1" key="1">
    <citation type="journal article" date="2021" name="Arch. Microbiol.">
        <title>Methyloradius palustris gen. nov., sp. nov., a methanol-oxidizing bacterium isolated from snow.</title>
        <authorList>
            <person name="Miyadera T."/>
            <person name="Kojima H."/>
            <person name="Fukui M."/>
        </authorList>
    </citation>
    <scope>NUCLEOTIDE SEQUENCE</scope>
    <source>
        <strain evidence="1">Zm11</strain>
    </source>
</reference>
<dbReference type="SUPFAM" id="SSF50494">
    <property type="entry name" value="Trypsin-like serine proteases"/>
    <property type="match status" value="1"/>
</dbReference>
<dbReference type="InterPro" id="IPR011990">
    <property type="entry name" value="TPR-like_helical_dom_sf"/>
</dbReference>
<dbReference type="KEGG" id="mpau:ZMTM_24710"/>
<dbReference type="InterPro" id="IPR043504">
    <property type="entry name" value="Peptidase_S1_PA_chymotrypsin"/>
</dbReference>
<protein>
    <recommendedName>
        <fullName evidence="3">Serine protease</fullName>
    </recommendedName>
</protein>
<accession>A0A8E4BU48</accession>
<name>A0A8E4BU48_9PROT</name>
<evidence type="ECO:0000313" key="2">
    <source>
        <dbReference type="Proteomes" id="UP000826722"/>
    </source>
</evidence>
<gene>
    <name evidence="1" type="ORF">ZMTM_24710</name>
</gene>